<reference evidence="21" key="1">
    <citation type="submission" date="2022-11" db="EMBL/GenBank/DDBJ databases">
        <title>Centuries of genome instability and evolution in soft-shell clam transmissible cancer (bioRxiv).</title>
        <authorList>
            <person name="Hart S.F.M."/>
            <person name="Yonemitsu M.A."/>
            <person name="Giersch R.M."/>
            <person name="Beal B.F."/>
            <person name="Arriagada G."/>
            <person name="Davis B.W."/>
            <person name="Ostrander E.A."/>
            <person name="Goff S.P."/>
            <person name="Metzger M.J."/>
        </authorList>
    </citation>
    <scope>NUCLEOTIDE SEQUENCE</scope>
    <source>
        <strain evidence="21">MELC-2E11</strain>
        <tissue evidence="21">Siphon/mantle</tissue>
    </source>
</reference>
<keyword evidence="17 18" id="KW-0407">Ion channel</keyword>
<dbReference type="InterPro" id="IPR033739">
    <property type="entry name" value="M10A_MMP"/>
</dbReference>
<dbReference type="PANTHER" id="PTHR11893:SF36">
    <property type="entry name" value="INNEXIN-5"/>
    <property type="match status" value="1"/>
</dbReference>
<dbReference type="InterPro" id="IPR021190">
    <property type="entry name" value="Pept_M10A"/>
</dbReference>
<feature type="compositionally biased region" description="Basic and acidic residues" evidence="19">
    <location>
        <begin position="609"/>
        <end position="618"/>
    </location>
</feature>
<comment type="cofactor">
    <cofactor evidence="1">
        <name>Zn(2+)</name>
        <dbReference type="ChEBI" id="CHEBI:29105"/>
    </cofactor>
</comment>
<comment type="caution">
    <text evidence="18">Lacks conserved residue(s) required for the propagation of feature annotation.</text>
</comment>
<name>A0ABY7E0U2_MYAAR</name>
<dbReference type="Gene3D" id="2.110.10.10">
    <property type="entry name" value="Hemopexin-like domain"/>
    <property type="match status" value="1"/>
</dbReference>
<keyword evidence="22" id="KW-1185">Reference proteome</keyword>
<dbReference type="SUPFAM" id="SSF55486">
    <property type="entry name" value="Metalloproteases ('zincins'), catalytic domain"/>
    <property type="match status" value="1"/>
</dbReference>
<keyword evidence="13" id="KW-0482">Metalloprotease</keyword>
<feature type="compositionally biased region" description="Basic and acidic residues" evidence="19">
    <location>
        <begin position="251"/>
        <end position="262"/>
    </location>
</feature>
<keyword evidence="16" id="KW-0865">Zymogen</keyword>
<evidence type="ECO:0000256" key="13">
    <source>
        <dbReference type="ARBA" id="ARBA00023049"/>
    </source>
</evidence>
<dbReference type="SUPFAM" id="SSF47090">
    <property type="entry name" value="PGBD-like"/>
    <property type="match status" value="1"/>
</dbReference>
<gene>
    <name evidence="18" type="primary">inx</name>
    <name evidence="21" type="ORF">MAR_010161</name>
</gene>
<evidence type="ECO:0000256" key="5">
    <source>
        <dbReference type="ARBA" id="ARBA00022475"/>
    </source>
</evidence>
<keyword evidence="14 18" id="KW-0406">Ion transport</keyword>
<dbReference type="Pfam" id="PF00876">
    <property type="entry name" value="Innexin"/>
    <property type="match status" value="3"/>
</dbReference>
<feature type="region of interest" description="Disordered" evidence="19">
    <location>
        <begin position="604"/>
        <end position="628"/>
    </location>
</feature>
<keyword evidence="7 18" id="KW-0812">Transmembrane</keyword>
<keyword evidence="5" id="KW-1003">Cell membrane</keyword>
<dbReference type="PROSITE" id="PS51013">
    <property type="entry name" value="PANNEXIN"/>
    <property type="match status" value="1"/>
</dbReference>
<feature type="region of interest" description="Disordered" evidence="19">
    <location>
        <begin position="228"/>
        <end position="262"/>
    </location>
</feature>
<comment type="subcellular location">
    <subcellularLocation>
        <location evidence="2 18">Cell membrane</location>
        <topology evidence="2 18">Multi-pass membrane protein</topology>
    </subcellularLocation>
</comment>
<accession>A0ABY7E0U2</accession>
<dbReference type="InterPro" id="IPR036375">
    <property type="entry name" value="Hemopexin-like_dom_sf"/>
</dbReference>
<evidence type="ECO:0000256" key="15">
    <source>
        <dbReference type="ARBA" id="ARBA00023136"/>
    </source>
</evidence>
<evidence type="ECO:0000256" key="18">
    <source>
        <dbReference type="RuleBase" id="RU010713"/>
    </source>
</evidence>
<evidence type="ECO:0000256" key="1">
    <source>
        <dbReference type="ARBA" id="ARBA00001947"/>
    </source>
</evidence>
<dbReference type="InterPro" id="IPR001818">
    <property type="entry name" value="Pept_M10_metallopeptidase"/>
</dbReference>
<evidence type="ECO:0000256" key="2">
    <source>
        <dbReference type="ARBA" id="ARBA00004651"/>
    </source>
</evidence>
<dbReference type="PANTHER" id="PTHR11893">
    <property type="entry name" value="INNEXIN"/>
    <property type="match status" value="1"/>
</dbReference>
<dbReference type="CDD" id="cd04278">
    <property type="entry name" value="ZnMc_MMP"/>
    <property type="match status" value="1"/>
</dbReference>
<evidence type="ECO:0000256" key="17">
    <source>
        <dbReference type="ARBA" id="ARBA00023303"/>
    </source>
</evidence>
<feature type="transmembrane region" description="Helical" evidence="18">
    <location>
        <begin position="506"/>
        <end position="532"/>
    </location>
</feature>
<keyword evidence="10" id="KW-0378">Hydrolase</keyword>
<dbReference type="InterPro" id="IPR021158">
    <property type="entry name" value="Pept_M10A_Zn_BS"/>
</dbReference>
<dbReference type="InterPro" id="IPR006026">
    <property type="entry name" value="Peptidase_Metallo"/>
</dbReference>
<dbReference type="PRINTS" id="PR00138">
    <property type="entry name" value="MATRIXIN"/>
</dbReference>
<keyword evidence="9" id="KW-0732">Signal</keyword>
<evidence type="ECO:0000313" key="21">
    <source>
        <dbReference type="EMBL" id="WAR03603.1"/>
    </source>
</evidence>
<keyword evidence="4 18" id="KW-0813">Transport</keyword>
<proteinExistence type="inferred from homology"/>
<dbReference type="SMART" id="SM00235">
    <property type="entry name" value="ZnMc"/>
    <property type="match status" value="1"/>
</dbReference>
<keyword evidence="15 18" id="KW-0472">Membrane</keyword>
<evidence type="ECO:0000256" key="10">
    <source>
        <dbReference type="ARBA" id="ARBA00022801"/>
    </source>
</evidence>
<comment type="similarity">
    <text evidence="18">Belongs to the pannexin family.</text>
</comment>
<evidence type="ECO:0000256" key="11">
    <source>
        <dbReference type="ARBA" id="ARBA00022833"/>
    </source>
</evidence>
<protein>
    <recommendedName>
        <fullName evidence="18">Innexin</fullName>
    </recommendedName>
</protein>
<dbReference type="Pfam" id="PF00413">
    <property type="entry name" value="Peptidase_M10"/>
    <property type="match status" value="1"/>
</dbReference>
<dbReference type="Gene3D" id="3.40.390.10">
    <property type="entry name" value="Collagenase (Catalytic Domain)"/>
    <property type="match status" value="1"/>
</dbReference>
<dbReference type="InterPro" id="IPR000990">
    <property type="entry name" value="Innexin"/>
</dbReference>
<keyword evidence="8" id="KW-0479">Metal-binding</keyword>
<dbReference type="PROSITE" id="PS00546">
    <property type="entry name" value="CYSTEINE_SWITCH"/>
    <property type="match status" value="1"/>
</dbReference>
<evidence type="ECO:0000256" key="6">
    <source>
        <dbReference type="ARBA" id="ARBA00022670"/>
    </source>
</evidence>
<keyword evidence="11" id="KW-0862">Zinc</keyword>
<comment type="similarity">
    <text evidence="3">Belongs to the peptidase M10A family.</text>
</comment>
<dbReference type="InterPro" id="IPR036365">
    <property type="entry name" value="PGBD-like_sf"/>
</dbReference>
<dbReference type="Proteomes" id="UP001164746">
    <property type="component" value="Chromosome 4"/>
</dbReference>
<sequence>MVHSLQLREQHSLKEFEFQEFAGIRVTGQMNEETLARMLAPRCGLPDVIRPGDRIPPNARETNRNKPSNFYAPGFKWDKNEVTYKFVGFSRQLPQSSQRRAIRNAFSKWSAVTPLQFRESSGAADILINWVFGDHGDGSPFDRRGGTLAHAFFPGTSAISGDTHFDEAEEWTEGKNAGTNLEIVAAHEFGHAIGLSHSNVRGALMQPFYGGYDPNYQLQSDDIRGVQTLYGSAPRPQPRPQPTRAPPATTPRDRDSGNNPDKEICELKFDDIANGPDNRLYAFRFGRLYKFNYDGVGIEKVYKNSRRVFPKAPKNIAAAAFDRRNNKFYIFKVTSGITTTTEKWITGSQRLDPGLVAADLSRNSEKGIRLSAILGSIPGITQLRASRNDDRIDRLNHVYTTVLLVVFAVVVSTTQFAGHPIHCWHPPEFEEMEWYESYIDNYCWISNTYHVPFSEELFPTNQPWKQSPRFPLVTFCDFHIRQQQNIQRWTLQCVLPINLFNEKVFIFLWFWLFLMVILSIYNLVSWCYIVMLKRHRYQYVKKYLKVTNRIQGDFDDKLCRRFANHYFRDDGVFVLRIISNNATDLVTTELVNYLWQMFQDKQSCGRPSRAGEKLRPLPRDANTSATERFQTYQPWKQSPRFPLVTFCDFEIRQLQNIQRWTLQCVLPINLFNEKVFIFLWFLLFLMVILSIYNLVSWCYIVMLKRHRYQYVKKYLTITNRIQGDFDDKL</sequence>
<evidence type="ECO:0000256" key="3">
    <source>
        <dbReference type="ARBA" id="ARBA00010370"/>
    </source>
</evidence>
<feature type="compositionally biased region" description="Pro residues" evidence="19">
    <location>
        <begin position="235"/>
        <end position="249"/>
    </location>
</feature>
<keyword evidence="6" id="KW-0645">Protease</keyword>
<dbReference type="EMBL" id="CP111015">
    <property type="protein sequence ID" value="WAR03603.1"/>
    <property type="molecule type" value="Genomic_DNA"/>
</dbReference>
<evidence type="ECO:0000256" key="16">
    <source>
        <dbReference type="ARBA" id="ARBA00023145"/>
    </source>
</evidence>
<comment type="function">
    <text evidence="18">Structural component of the gap junctions.</text>
</comment>
<dbReference type="InterPro" id="IPR024079">
    <property type="entry name" value="MetalloPept_cat_dom_sf"/>
</dbReference>
<evidence type="ECO:0000256" key="19">
    <source>
        <dbReference type="SAM" id="MobiDB-lite"/>
    </source>
</evidence>
<keyword evidence="12 18" id="KW-1133">Transmembrane helix</keyword>
<evidence type="ECO:0000313" key="22">
    <source>
        <dbReference type="Proteomes" id="UP001164746"/>
    </source>
</evidence>
<evidence type="ECO:0000256" key="12">
    <source>
        <dbReference type="ARBA" id="ARBA00022989"/>
    </source>
</evidence>
<evidence type="ECO:0000256" key="4">
    <source>
        <dbReference type="ARBA" id="ARBA00022448"/>
    </source>
</evidence>
<feature type="domain" description="Peptidase metallopeptidase" evidence="20">
    <location>
        <begin position="73"/>
        <end position="232"/>
    </location>
</feature>
<organism evidence="21 22">
    <name type="scientific">Mya arenaria</name>
    <name type="common">Soft-shell clam</name>
    <dbReference type="NCBI Taxonomy" id="6604"/>
    <lineage>
        <taxon>Eukaryota</taxon>
        <taxon>Metazoa</taxon>
        <taxon>Spiralia</taxon>
        <taxon>Lophotrochozoa</taxon>
        <taxon>Mollusca</taxon>
        <taxon>Bivalvia</taxon>
        <taxon>Autobranchia</taxon>
        <taxon>Heteroconchia</taxon>
        <taxon>Euheterodonta</taxon>
        <taxon>Imparidentia</taxon>
        <taxon>Neoheterodontei</taxon>
        <taxon>Myida</taxon>
        <taxon>Myoidea</taxon>
        <taxon>Myidae</taxon>
        <taxon>Mya</taxon>
    </lineage>
</organism>
<evidence type="ECO:0000259" key="20">
    <source>
        <dbReference type="SMART" id="SM00235"/>
    </source>
</evidence>
<evidence type="ECO:0000256" key="7">
    <source>
        <dbReference type="ARBA" id="ARBA00022692"/>
    </source>
</evidence>
<feature type="transmembrane region" description="Helical" evidence="18">
    <location>
        <begin position="675"/>
        <end position="702"/>
    </location>
</feature>
<evidence type="ECO:0000256" key="14">
    <source>
        <dbReference type="ARBA" id="ARBA00023065"/>
    </source>
</evidence>
<evidence type="ECO:0000256" key="8">
    <source>
        <dbReference type="ARBA" id="ARBA00022723"/>
    </source>
</evidence>
<evidence type="ECO:0000256" key="9">
    <source>
        <dbReference type="ARBA" id="ARBA00022729"/>
    </source>
</evidence>
<dbReference type="SUPFAM" id="SSF50923">
    <property type="entry name" value="Hemopexin-like domain"/>
    <property type="match status" value="1"/>
</dbReference>